<dbReference type="EMBL" id="JAIQCV010000012">
    <property type="protein sequence ID" value="KAH1038815.1"/>
    <property type="molecule type" value="Genomic_DNA"/>
</dbReference>
<sequence>MQSFQDYLPDLMSNFLLHAEVVDNPLDACRVNFNAFSNLTGAHLDFYVHFPFEPAWEEFVGKWKISRKLYFAKDPTKICVAPTARGEGDENKGENEEEDEVLADP</sequence>
<feature type="compositionally biased region" description="Acidic residues" evidence="1">
    <location>
        <begin position="95"/>
        <end position="105"/>
    </location>
</feature>
<gene>
    <name evidence="2" type="ORF">J1N35_040558</name>
</gene>
<dbReference type="Proteomes" id="UP000828251">
    <property type="component" value="Unassembled WGS sequence"/>
</dbReference>
<keyword evidence="3" id="KW-1185">Reference proteome</keyword>
<proteinExistence type="predicted"/>
<accession>A0A9D3ZHV2</accession>
<comment type="caution">
    <text evidence="2">The sequence shown here is derived from an EMBL/GenBank/DDBJ whole genome shotgun (WGS) entry which is preliminary data.</text>
</comment>
<reference evidence="2 3" key="1">
    <citation type="journal article" date="2021" name="Plant Biotechnol. J.">
        <title>Multi-omics assisted identification of the key and species-specific regulatory components of drought-tolerant mechanisms in Gossypium stocksii.</title>
        <authorList>
            <person name="Yu D."/>
            <person name="Ke L."/>
            <person name="Zhang D."/>
            <person name="Wu Y."/>
            <person name="Sun Y."/>
            <person name="Mei J."/>
            <person name="Sun J."/>
            <person name="Sun Y."/>
        </authorList>
    </citation>
    <scope>NUCLEOTIDE SEQUENCE [LARGE SCALE GENOMIC DNA]</scope>
    <source>
        <strain evidence="3">cv. E1</strain>
        <tissue evidence="2">Leaf</tissue>
    </source>
</reference>
<dbReference type="AlphaFoldDB" id="A0A9D3ZHV2"/>
<evidence type="ECO:0000313" key="2">
    <source>
        <dbReference type="EMBL" id="KAH1038815.1"/>
    </source>
</evidence>
<feature type="region of interest" description="Disordered" evidence="1">
    <location>
        <begin position="82"/>
        <end position="105"/>
    </location>
</feature>
<protein>
    <submittedName>
        <fullName evidence="2">Uncharacterized protein</fullName>
    </submittedName>
</protein>
<organism evidence="2 3">
    <name type="scientific">Gossypium stocksii</name>
    <dbReference type="NCBI Taxonomy" id="47602"/>
    <lineage>
        <taxon>Eukaryota</taxon>
        <taxon>Viridiplantae</taxon>
        <taxon>Streptophyta</taxon>
        <taxon>Embryophyta</taxon>
        <taxon>Tracheophyta</taxon>
        <taxon>Spermatophyta</taxon>
        <taxon>Magnoliopsida</taxon>
        <taxon>eudicotyledons</taxon>
        <taxon>Gunneridae</taxon>
        <taxon>Pentapetalae</taxon>
        <taxon>rosids</taxon>
        <taxon>malvids</taxon>
        <taxon>Malvales</taxon>
        <taxon>Malvaceae</taxon>
        <taxon>Malvoideae</taxon>
        <taxon>Gossypium</taxon>
    </lineage>
</organism>
<evidence type="ECO:0000256" key="1">
    <source>
        <dbReference type="SAM" id="MobiDB-lite"/>
    </source>
</evidence>
<name>A0A9D3ZHV2_9ROSI</name>
<evidence type="ECO:0000313" key="3">
    <source>
        <dbReference type="Proteomes" id="UP000828251"/>
    </source>
</evidence>